<dbReference type="InterPro" id="IPR051122">
    <property type="entry name" value="SDR_DHRS6-like"/>
</dbReference>
<keyword evidence="4" id="KW-1185">Reference proteome</keyword>
<evidence type="ECO:0008006" key="5">
    <source>
        <dbReference type="Google" id="ProtNLM"/>
    </source>
</evidence>
<proteinExistence type="inferred from homology"/>
<dbReference type="PANTHER" id="PTHR43477">
    <property type="entry name" value="DIHYDROANTICAPSIN 7-DEHYDROGENASE"/>
    <property type="match status" value="1"/>
</dbReference>
<evidence type="ECO:0000313" key="4">
    <source>
        <dbReference type="Proteomes" id="UP000036196"/>
    </source>
</evidence>
<evidence type="ECO:0000256" key="1">
    <source>
        <dbReference type="ARBA" id="ARBA00006484"/>
    </source>
</evidence>
<dbReference type="SUPFAM" id="SSF51735">
    <property type="entry name" value="NAD(P)-binding Rossmann-fold domains"/>
    <property type="match status" value="1"/>
</dbReference>
<dbReference type="RefSeq" id="WP_040217073.1">
    <property type="nucleotide sequence ID" value="NZ_CP014778.1"/>
</dbReference>
<dbReference type="Gene3D" id="3.40.50.720">
    <property type="entry name" value="NAD(P)-binding Rossmann-like Domain"/>
    <property type="match status" value="1"/>
</dbReference>
<dbReference type="PANTHER" id="PTHR43477:SF1">
    <property type="entry name" value="DIHYDROANTICAPSIN 7-DEHYDROGENASE"/>
    <property type="match status" value="1"/>
</dbReference>
<dbReference type="GO" id="GO:0016491">
    <property type="term" value="F:oxidoreductase activity"/>
    <property type="evidence" value="ECO:0007669"/>
    <property type="project" value="UniProtKB-KW"/>
</dbReference>
<reference evidence="3 4" key="1">
    <citation type="submission" date="2015-05" db="EMBL/GenBank/DDBJ databases">
        <title>Genome sequences of Pluralibacter gergoviae.</title>
        <authorList>
            <person name="Greninger A.L."/>
            <person name="Miller S."/>
        </authorList>
    </citation>
    <scope>NUCLEOTIDE SEQUENCE [LARGE SCALE GENOMIC DNA]</scope>
    <source>
        <strain evidence="3 4">JS81F13</strain>
    </source>
</reference>
<dbReference type="NCBIfam" id="NF005449">
    <property type="entry name" value="PRK07041.1"/>
    <property type="match status" value="1"/>
</dbReference>
<evidence type="ECO:0000256" key="2">
    <source>
        <dbReference type="ARBA" id="ARBA00023002"/>
    </source>
</evidence>
<protein>
    <recommendedName>
        <fullName evidence="5">Short chain dehydrogenase</fullName>
    </recommendedName>
</protein>
<keyword evidence="2" id="KW-0560">Oxidoreductase</keyword>
<gene>
    <name evidence="3" type="ORF">ABW06_25430</name>
</gene>
<sequence>MKNHFTDKKILVIGGSSGIGEATARAFADVGGRVTIASRNMPKLQAAATRIGLDIEVAELNTTNDESVQRFFEGASGFDHVVVSAAQTTSGPVREMALEDARQAMNSKFWGAYNVARHARINKGGSLTFVSGFLSVRPSKPVLQGAINAAIESLSRGLALELASSNVRVNTVSPGLIATPLWDTLESSARQSMYEKAASTLPARTMGLPEHVADAILYVAGNPYATGSTVLIDGGGAIA</sequence>
<dbReference type="AlphaFoldDB" id="A0A0J5KIH7"/>
<accession>A0A0J5KIH7</accession>
<comment type="caution">
    <text evidence="3">The sequence shown here is derived from an EMBL/GenBank/DDBJ whole genome shotgun (WGS) entry which is preliminary data.</text>
</comment>
<dbReference type="Proteomes" id="UP000036196">
    <property type="component" value="Unassembled WGS sequence"/>
</dbReference>
<evidence type="ECO:0000313" key="3">
    <source>
        <dbReference type="EMBL" id="KMK06280.1"/>
    </source>
</evidence>
<dbReference type="InterPro" id="IPR002347">
    <property type="entry name" value="SDR_fam"/>
</dbReference>
<comment type="similarity">
    <text evidence="1">Belongs to the short-chain dehydrogenases/reductases (SDR) family.</text>
</comment>
<dbReference type="CDD" id="cd05233">
    <property type="entry name" value="SDR_c"/>
    <property type="match status" value="1"/>
</dbReference>
<dbReference type="PATRIC" id="fig|61647.15.peg.4592"/>
<dbReference type="PRINTS" id="PR00081">
    <property type="entry name" value="GDHRDH"/>
</dbReference>
<dbReference type="EMBL" id="LDZF01000058">
    <property type="protein sequence ID" value="KMK06280.1"/>
    <property type="molecule type" value="Genomic_DNA"/>
</dbReference>
<name>A0A0J5KIH7_PLUGE</name>
<organism evidence="3 4">
    <name type="scientific">Pluralibacter gergoviae</name>
    <name type="common">Enterobacter gergoviae</name>
    <dbReference type="NCBI Taxonomy" id="61647"/>
    <lineage>
        <taxon>Bacteria</taxon>
        <taxon>Pseudomonadati</taxon>
        <taxon>Pseudomonadota</taxon>
        <taxon>Gammaproteobacteria</taxon>
        <taxon>Enterobacterales</taxon>
        <taxon>Enterobacteriaceae</taxon>
        <taxon>Pluralibacter</taxon>
    </lineage>
</organism>
<dbReference type="Pfam" id="PF13561">
    <property type="entry name" value="adh_short_C2"/>
    <property type="match status" value="1"/>
</dbReference>
<dbReference type="InterPro" id="IPR036291">
    <property type="entry name" value="NAD(P)-bd_dom_sf"/>
</dbReference>